<feature type="compositionally biased region" description="Low complexity" evidence="1">
    <location>
        <begin position="150"/>
        <end position="182"/>
    </location>
</feature>
<comment type="caution">
    <text evidence="3">The sequence shown here is derived from an EMBL/GenBank/DDBJ whole genome shotgun (WGS) entry which is preliminary data.</text>
</comment>
<keyword evidence="4" id="KW-1185">Reference proteome</keyword>
<feature type="region of interest" description="Disordered" evidence="1">
    <location>
        <begin position="150"/>
        <end position="184"/>
    </location>
</feature>
<proteinExistence type="predicted"/>
<dbReference type="EMBL" id="BGPR01002265">
    <property type="protein sequence ID" value="GBM70661.1"/>
    <property type="molecule type" value="Genomic_DNA"/>
</dbReference>
<name>A0A4Y2HYZ1_ARAVE</name>
<protein>
    <submittedName>
        <fullName evidence="3">Uncharacterized protein</fullName>
    </submittedName>
</protein>
<feature type="signal peptide" evidence="2">
    <location>
        <begin position="1"/>
        <end position="25"/>
    </location>
</feature>
<evidence type="ECO:0000313" key="4">
    <source>
        <dbReference type="Proteomes" id="UP000499080"/>
    </source>
</evidence>
<evidence type="ECO:0000256" key="1">
    <source>
        <dbReference type="SAM" id="MobiDB-lite"/>
    </source>
</evidence>
<keyword evidence="2" id="KW-0732">Signal</keyword>
<feature type="region of interest" description="Disordered" evidence="1">
    <location>
        <begin position="190"/>
        <end position="209"/>
    </location>
</feature>
<evidence type="ECO:0000313" key="3">
    <source>
        <dbReference type="EMBL" id="GBM70661.1"/>
    </source>
</evidence>
<feature type="chain" id="PRO_5021222298" evidence="2">
    <location>
        <begin position="26"/>
        <end position="322"/>
    </location>
</feature>
<accession>A0A4Y2HYZ1</accession>
<sequence length="322" mass="34809">MCNIMWIYGIAIVAVLAATSRTANAMEFEQFMSSLARSDNSDDKVDEASKPNDKEIVQFMKRSGLLEESNSQNSRYNQELLAALHALQRQRSIPVYPTENAKPETLVTTQLRPAREINSQRLYSSYQKPVTKDSSSVQSQQATLAALQSLNQQRSYSPLSSDSSDLSSTRPRSSSSSQSIPDATNSLIYSTSQQASSSDNDKAAMKDDRQGHYAYDTYDSGYDGNIVHARNPGGYEAQSYGHQPSGYSSGLGLKLPIPQISIKFDPLGLLKLLLQGIPRPLFNLNGRVFLGLELGKGIGLGKGAGGNYGGGHSGGGKIITIG</sequence>
<gene>
    <name evidence="3" type="ORF">AVEN_187332_1</name>
</gene>
<dbReference type="AlphaFoldDB" id="A0A4Y2HYZ1"/>
<feature type="compositionally biased region" description="Basic and acidic residues" evidence="1">
    <location>
        <begin position="199"/>
        <end position="209"/>
    </location>
</feature>
<organism evidence="3 4">
    <name type="scientific">Araneus ventricosus</name>
    <name type="common">Orbweaver spider</name>
    <name type="synonym">Epeira ventricosa</name>
    <dbReference type="NCBI Taxonomy" id="182803"/>
    <lineage>
        <taxon>Eukaryota</taxon>
        <taxon>Metazoa</taxon>
        <taxon>Ecdysozoa</taxon>
        <taxon>Arthropoda</taxon>
        <taxon>Chelicerata</taxon>
        <taxon>Arachnida</taxon>
        <taxon>Araneae</taxon>
        <taxon>Araneomorphae</taxon>
        <taxon>Entelegynae</taxon>
        <taxon>Araneoidea</taxon>
        <taxon>Araneidae</taxon>
        <taxon>Araneus</taxon>
    </lineage>
</organism>
<dbReference type="OrthoDB" id="6435935at2759"/>
<evidence type="ECO:0000256" key="2">
    <source>
        <dbReference type="SAM" id="SignalP"/>
    </source>
</evidence>
<reference evidence="3 4" key="1">
    <citation type="journal article" date="2019" name="Sci. Rep.">
        <title>Orb-weaving spider Araneus ventricosus genome elucidates the spidroin gene catalogue.</title>
        <authorList>
            <person name="Kono N."/>
            <person name="Nakamura H."/>
            <person name="Ohtoshi R."/>
            <person name="Moran D.A.P."/>
            <person name="Shinohara A."/>
            <person name="Yoshida Y."/>
            <person name="Fujiwara M."/>
            <person name="Mori M."/>
            <person name="Tomita M."/>
            <person name="Arakawa K."/>
        </authorList>
    </citation>
    <scope>NUCLEOTIDE SEQUENCE [LARGE SCALE GENOMIC DNA]</scope>
</reference>
<dbReference type="Proteomes" id="UP000499080">
    <property type="component" value="Unassembled WGS sequence"/>
</dbReference>